<evidence type="ECO:0000256" key="5">
    <source>
        <dbReference type="ARBA" id="ARBA00012093"/>
    </source>
</evidence>
<dbReference type="InterPro" id="IPR050147">
    <property type="entry name" value="Ser/Thr_Dehydratase"/>
</dbReference>
<evidence type="ECO:0000256" key="11">
    <source>
        <dbReference type="SAM" id="MobiDB-lite"/>
    </source>
</evidence>
<dbReference type="PANTHER" id="PTHR48078:SF4">
    <property type="entry name" value="DEHYDRATASE, PUTATIVE (AFU_ORTHOLOGUE AFUA_4G07810)-RELATED"/>
    <property type="match status" value="1"/>
</dbReference>
<evidence type="ECO:0000256" key="4">
    <source>
        <dbReference type="ARBA" id="ARBA00010869"/>
    </source>
</evidence>
<reference evidence="13 14" key="1">
    <citation type="journal article" date="2016" name="Genome Biol. Evol.">
        <title>Divergent and convergent evolution of fungal pathogenicity.</title>
        <authorList>
            <person name="Shang Y."/>
            <person name="Xiao G."/>
            <person name="Zheng P."/>
            <person name="Cen K."/>
            <person name="Zhan S."/>
            <person name="Wang C."/>
        </authorList>
    </citation>
    <scope>NUCLEOTIDE SEQUENCE [LARGE SCALE GENOMIC DNA]</scope>
    <source>
        <strain evidence="13 14">ARSEF 7405</strain>
    </source>
</reference>
<sequence>MGAFDLPAPEPKPWRKTPLVESNILSRQAGCRIFLKLEHIQPGGSFKSRAIGNLVLSHINNPENRGKSLHFFIPSGGNAGLAATVAAKSYGFPCTVAIPTTIKPLMANQLIAAGANVVSHGETIDEAANYMRSVVMEEMTQKYGDAVVSIELHPFDREAIWEGVSSMVDELAYQLPQPFEDDSGDYADSAIPCDAIVCSVGGGGLMNGIIEGLERYAKGRSPRKDVHIVAAETLGSESLFQSYAKRSLVTLPKITSIASSLGVVRVADKTLENALNPPRGVKVHPVVLHDSEAAMGSLRLVDAERILVETACGVAVEAAVGPVDRKPLNNERAGSPDSMTDTESVEVPQTNGSWSNRLAQIIPDFNPSSRVVIVVCGGSNVSIDMAAEWRMKLGEGWAPRYEVSV</sequence>
<feature type="compositionally biased region" description="Polar residues" evidence="11">
    <location>
        <begin position="337"/>
        <end position="350"/>
    </location>
</feature>
<organism evidence="13 14">
    <name type="scientific">Ascosphaera apis ARSEF 7405</name>
    <dbReference type="NCBI Taxonomy" id="392613"/>
    <lineage>
        <taxon>Eukaryota</taxon>
        <taxon>Fungi</taxon>
        <taxon>Dikarya</taxon>
        <taxon>Ascomycota</taxon>
        <taxon>Pezizomycotina</taxon>
        <taxon>Eurotiomycetes</taxon>
        <taxon>Eurotiomycetidae</taxon>
        <taxon>Onygenales</taxon>
        <taxon>Ascosphaeraceae</taxon>
        <taxon>Ascosphaera</taxon>
    </lineage>
</organism>
<dbReference type="GO" id="GO:0006567">
    <property type="term" value="P:L-threonine catabolic process"/>
    <property type="evidence" value="ECO:0007669"/>
    <property type="project" value="TreeGrafter"/>
</dbReference>
<gene>
    <name evidence="13" type="ORF">AAP_01352</name>
</gene>
<dbReference type="InterPro" id="IPR036052">
    <property type="entry name" value="TrpB-like_PALP_sf"/>
</dbReference>
<keyword evidence="8" id="KW-0663">Pyridoxal phosphate</keyword>
<evidence type="ECO:0000256" key="6">
    <source>
        <dbReference type="ARBA" id="ARBA00022432"/>
    </source>
</evidence>
<dbReference type="PROSITE" id="PS00165">
    <property type="entry name" value="DEHYDRATASE_SER_THR"/>
    <property type="match status" value="1"/>
</dbReference>
<accession>A0A168BS91</accession>
<keyword evidence="9" id="KW-0456">Lyase</keyword>
<evidence type="ECO:0000256" key="9">
    <source>
        <dbReference type="ARBA" id="ARBA00023239"/>
    </source>
</evidence>
<dbReference type="GO" id="GO:0006094">
    <property type="term" value="P:gluconeogenesis"/>
    <property type="evidence" value="ECO:0007669"/>
    <property type="project" value="UniProtKB-KW"/>
</dbReference>
<evidence type="ECO:0000313" key="13">
    <source>
        <dbReference type="EMBL" id="KZZ95676.1"/>
    </source>
</evidence>
<dbReference type="GO" id="GO:0006565">
    <property type="term" value="P:L-serine catabolic process"/>
    <property type="evidence" value="ECO:0007669"/>
    <property type="project" value="TreeGrafter"/>
</dbReference>
<dbReference type="VEuPathDB" id="FungiDB:AAP_01352"/>
<name>A0A168BS91_9EURO</name>
<keyword evidence="6" id="KW-0312">Gluconeogenesis</keyword>
<comment type="catalytic activity">
    <reaction evidence="10">
        <text>L-serine = pyruvate + NH4(+)</text>
        <dbReference type="Rhea" id="RHEA:19169"/>
        <dbReference type="ChEBI" id="CHEBI:15361"/>
        <dbReference type="ChEBI" id="CHEBI:28938"/>
        <dbReference type="ChEBI" id="CHEBI:33384"/>
        <dbReference type="EC" id="4.3.1.17"/>
    </reaction>
</comment>
<dbReference type="GO" id="GO:0009097">
    <property type="term" value="P:isoleucine biosynthetic process"/>
    <property type="evidence" value="ECO:0007669"/>
    <property type="project" value="TreeGrafter"/>
</dbReference>
<dbReference type="InterPro" id="IPR000634">
    <property type="entry name" value="Ser/Thr_deHydtase_PyrdxlP-BS"/>
</dbReference>
<dbReference type="SUPFAM" id="SSF53686">
    <property type="entry name" value="Tryptophan synthase beta subunit-like PLP-dependent enzymes"/>
    <property type="match status" value="1"/>
</dbReference>
<evidence type="ECO:0000256" key="8">
    <source>
        <dbReference type="ARBA" id="ARBA00022898"/>
    </source>
</evidence>
<keyword evidence="7" id="KW-0963">Cytoplasm</keyword>
<dbReference type="InterPro" id="IPR001926">
    <property type="entry name" value="TrpB-like_PALP"/>
</dbReference>
<comment type="subcellular location">
    <subcellularLocation>
        <location evidence="2">Cytoplasm</location>
    </subcellularLocation>
</comment>
<keyword evidence="14" id="KW-1185">Reference proteome</keyword>
<dbReference type="Gene3D" id="3.40.50.1100">
    <property type="match status" value="2"/>
</dbReference>
<evidence type="ECO:0000256" key="3">
    <source>
        <dbReference type="ARBA" id="ARBA00004742"/>
    </source>
</evidence>
<dbReference type="EC" id="4.3.1.17" evidence="5"/>
<dbReference type="FunFam" id="3.40.50.1100:FF:000040">
    <property type="entry name" value="L-serine dehydratase, putative"/>
    <property type="match status" value="1"/>
</dbReference>
<evidence type="ECO:0000256" key="2">
    <source>
        <dbReference type="ARBA" id="ARBA00004496"/>
    </source>
</evidence>
<dbReference type="AlphaFoldDB" id="A0A168BS91"/>
<comment type="cofactor">
    <cofactor evidence="1">
        <name>pyridoxal 5'-phosphate</name>
        <dbReference type="ChEBI" id="CHEBI:597326"/>
    </cofactor>
</comment>
<dbReference type="GO" id="GO:0005737">
    <property type="term" value="C:cytoplasm"/>
    <property type="evidence" value="ECO:0007669"/>
    <property type="project" value="UniProtKB-SubCell"/>
</dbReference>
<dbReference type="PANTHER" id="PTHR48078">
    <property type="entry name" value="THREONINE DEHYDRATASE, MITOCHONDRIAL-RELATED"/>
    <property type="match status" value="1"/>
</dbReference>
<evidence type="ECO:0000256" key="7">
    <source>
        <dbReference type="ARBA" id="ARBA00022490"/>
    </source>
</evidence>
<dbReference type="OrthoDB" id="7773036at2759"/>
<evidence type="ECO:0000256" key="1">
    <source>
        <dbReference type="ARBA" id="ARBA00001933"/>
    </source>
</evidence>
<evidence type="ECO:0000313" key="14">
    <source>
        <dbReference type="Proteomes" id="UP000242877"/>
    </source>
</evidence>
<dbReference type="GO" id="GO:0003941">
    <property type="term" value="F:L-serine ammonia-lyase activity"/>
    <property type="evidence" value="ECO:0007669"/>
    <property type="project" value="UniProtKB-EC"/>
</dbReference>
<evidence type="ECO:0000259" key="12">
    <source>
        <dbReference type="Pfam" id="PF00291"/>
    </source>
</evidence>
<protein>
    <recommendedName>
        <fullName evidence="5">L-serine ammonia-lyase</fullName>
        <ecNumber evidence="5">4.3.1.17</ecNumber>
    </recommendedName>
</protein>
<comment type="similarity">
    <text evidence="4">Belongs to the serine/threonine dehydratase family.</text>
</comment>
<comment type="pathway">
    <text evidence="3">Carbohydrate biosynthesis; gluconeogenesis.</text>
</comment>
<feature type="domain" description="Tryptophan synthase beta chain-like PALP" evidence="12">
    <location>
        <begin position="15"/>
        <end position="319"/>
    </location>
</feature>
<dbReference type="Proteomes" id="UP000242877">
    <property type="component" value="Unassembled WGS sequence"/>
</dbReference>
<dbReference type="GO" id="GO:0004794">
    <property type="term" value="F:threonine deaminase activity"/>
    <property type="evidence" value="ECO:0007669"/>
    <property type="project" value="TreeGrafter"/>
</dbReference>
<dbReference type="GO" id="GO:0030170">
    <property type="term" value="F:pyridoxal phosphate binding"/>
    <property type="evidence" value="ECO:0007669"/>
    <property type="project" value="InterPro"/>
</dbReference>
<dbReference type="EMBL" id="AZGZ01000004">
    <property type="protein sequence ID" value="KZZ95676.1"/>
    <property type="molecule type" value="Genomic_DNA"/>
</dbReference>
<evidence type="ECO:0000256" key="10">
    <source>
        <dbReference type="ARBA" id="ARBA00049406"/>
    </source>
</evidence>
<comment type="caution">
    <text evidence="13">The sequence shown here is derived from an EMBL/GenBank/DDBJ whole genome shotgun (WGS) entry which is preliminary data.</text>
</comment>
<feature type="region of interest" description="Disordered" evidence="11">
    <location>
        <begin position="325"/>
        <end position="350"/>
    </location>
</feature>
<dbReference type="Pfam" id="PF00291">
    <property type="entry name" value="PALP"/>
    <property type="match status" value="1"/>
</dbReference>
<proteinExistence type="inferred from homology"/>